<feature type="domain" description="DUF6824" evidence="1">
    <location>
        <begin position="312"/>
        <end position="395"/>
    </location>
</feature>
<evidence type="ECO:0000259" key="1">
    <source>
        <dbReference type="Pfam" id="PF20710"/>
    </source>
</evidence>
<name>A0AAD2CH07_9STRA</name>
<feature type="domain" description="DUF6824" evidence="1">
    <location>
        <begin position="422"/>
        <end position="504"/>
    </location>
</feature>
<evidence type="ECO:0000313" key="3">
    <source>
        <dbReference type="Proteomes" id="UP001295423"/>
    </source>
</evidence>
<organism evidence="2 3">
    <name type="scientific">Cylindrotheca closterium</name>
    <dbReference type="NCBI Taxonomy" id="2856"/>
    <lineage>
        <taxon>Eukaryota</taxon>
        <taxon>Sar</taxon>
        <taxon>Stramenopiles</taxon>
        <taxon>Ochrophyta</taxon>
        <taxon>Bacillariophyta</taxon>
        <taxon>Bacillariophyceae</taxon>
        <taxon>Bacillariophycidae</taxon>
        <taxon>Bacillariales</taxon>
        <taxon>Bacillariaceae</taxon>
        <taxon>Cylindrotheca</taxon>
    </lineage>
</organism>
<dbReference type="EMBL" id="CAKOGP040000224">
    <property type="protein sequence ID" value="CAJ1932730.1"/>
    <property type="molecule type" value="Genomic_DNA"/>
</dbReference>
<evidence type="ECO:0000313" key="2">
    <source>
        <dbReference type="EMBL" id="CAJ1932730.1"/>
    </source>
</evidence>
<proteinExistence type="predicted"/>
<dbReference type="Pfam" id="PF20710">
    <property type="entry name" value="DUF6824"/>
    <property type="match status" value="2"/>
</dbReference>
<gene>
    <name evidence="2" type="ORF">CYCCA115_LOCUS2983</name>
</gene>
<reference evidence="2" key="1">
    <citation type="submission" date="2023-08" db="EMBL/GenBank/DDBJ databases">
        <authorList>
            <person name="Audoor S."/>
            <person name="Bilcke G."/>
        </authorList>
    </citation>
    <scope>NUCLEOTIDE SEQUENCE</scope>
</reference>
<protein>
    <recommendedName>
        <fullName evidence="1">DUF6824 domain-containing protein</fullName>
    </recommendedName>
</protein>
<comment type="caution">
    <text evidence="2">The sequence shown here is derived from an EMBL/GenBank/DDBJ whole genome shotgun (WGS) entry which is preliminary data.</text>
</comment>
<dbReference type="AlphaFoldDB" id="A0AAD2CH07"/>
<dbReference type="InterPro" id="IPR049227">
    <property type="entry name" value="DUF6824"/>
</dbReference>
<keyword evidence="3" id="KW-1185">Reference proteome</keyword>
<accession>A0AAD2CH07</accession>
<dbReference type="Proteomes" id="UP001295423">
    <property type="component" value="Unassembled WGS sequence"/>
</dbReference>
<sequence length="515" mass="58783">MNALTFEQRQAQQEVLHGVEKRIKEESTIIEKALVGLDENLSRMKNGTVYETAETMSFDYVHARAFRIMFLRGNRYDQKATADQMIRFFEVKQELFGKDKLVKDITIDDLDEDDLACMRTGSVQVAGKDRSNRTVVLTFPGLRAHKIIQNQMRSNYYMFMNVLQSEETQLRGYVTVAYSVGSAFRDKLAGEGYPDLARLVLAVPFHMASYHVCVSGTDLGEYVLYSVLIKAINISTRARFQVHFGTDLECQYSLSTFGIPTDRLPFVPGTEQVSLQRHLDWMQSHIRRGDKQGGGNSSLTNRSTLIEPTDDDFLCVSGKQCHNGGNNRLRQKVREMTDLYTSAMSAERRSVVDTIISEVRQSGGRFLKRTKQVEPIWIELTTEEARSKIYQMFRNNKRLRGASSRQQVSAGTPISGDPLPHDVLLGKFERNGGNVLLLNLVKDRFEEYDRLDRGMKAAVVNDVLQAIKDADGRFLQSSPNDNNRELYEVSNEKAREAISKCFRNYRRRMLQKVSL</sequence>